<evidence type="ECO:0000313" key="5">
    <source>
        <dbReference type="Proteomes" id="UP000522313"/>
    </source>
</evidence>
<accession>A0A7X0JAI2</accession>
<dbReference type="InterPro" id="IPR013424">
    <property type="entry name" value="Ice-binding_C"/>
</dbReference>
<protein>
    <recommendedName>
        <fullName evidence="3">Ice-binding protein C-terminal domain-containing protein</fullName>
    </recommendedName>
</protein>
<feature type="domain" description="Ice-binding protein C-terminal" evidence="3">
    <location>
        <begin position="215"/>
        <end position="239"/>
    </location>
</feature>
<dbReference type="EMBL" id="JACHBT010000004">
    <property type="protein sequence ID" value="MBB6504055.1"/>
    <property type="molecule type" value="Genomic_DNA"/>
</dbReference>
<feature type="chain" id="PRO_5031479662" description="Ice-binding protein C-terminal domain-containing protein" evidence="2">
    <location>
        <begin position="23"/>
        <end position="261"/>
    </location>
</feature>
<evidence type="ECO:0000256" key="2">
    <source>
        <dbReference type="SAM" id="SignalP"/>
    </source>
</evidence>
<gene>
    <name evidence="4" type="ORF">F4693_001013</name>
</gene>
<dbReference type="Proteomes" id="UP000522313">
    <property type="component" value="Unassembled WGS sequence"/>
</dbReference>
<feature type="signal peptide" evidence="2">
    <location>
        <begin position="1"/>
        <end position="22"/>
    </location>
</feature>
<dbReference type="NCBIfam" id="TIGR02595">
    <property type="entry name" value="PEP_CTERM"/>
    <property type="match status" value="1"/>
</dbReference>
<proteinExistence type="predicted"/>
<reference evidence="4 5" key="1">
    <citation type="submission" date="2020-08" db="EMBL/GenBank/DDBJ databases">
        <title>The Agave Microbiome: Exploring the role of microbial communities in plant adaptations to desert environments.</title>
        <authorList>
            <person name="Partida-Martinez L.P."/>
        </authorList>
    </citation>
    <scope>NUCLEOTIDE SEQUENCE [LARGE SCALE GENOMIC DNA]</scope>
    <source>
        <strain evidence="4 5">AS3.13</strain>
    </source>
</reference>
<feature type="transmembrane region" description="Helical" evidence="1">
    <location>
        <begin position="219"/>
        <end position="236"/>
    </location>
</feature>
<name>A0A7X0JAI2_9SPHN</name>
<evidence type="ECO:0000256" key="1">
    <source>
        <dbReference type="SAM" id="Phobius"/>
    </source>
</evidence>
<keyword evidence="2" id="KW-0732">Signal</keyword>
<dbReference type="AlphaFoldDB" id="A0A7X0JAI2"/>
<keyword evidence="1" id="KW-0812">Transmembrane</keyword>
<evidence type="ECO:0000313" key="4">
    <source>
        <dbReference type="EMBL" id="MBB6504055.1"/>
    </source>
</evidence>
<evidence type="ECO:0000259" key="3">
    <source>
        <dbReference type="Pfam" id="PF07589"/>
    </source>
</evidence>
<dbReference type="NCBIfam" id="NF035944">
    <property type="entry name" value="PEPxxWA-CTERM"/>
    <property type="match status" value="1"/>
</dbReference>
<dbReference type="Pfam" id="PF07589">
    <property type="entry name" value="PEP-CTERM"/>
    <property type="match status" value="1"/>
</dbReference>
<keyword evidence="1" id="KW-0472">Membrane</keyword>
<organism evidence="4 5">
    <name type="scientific">Sphingomonas endophytica</name>
    <dbReference type="NCBI Taxonomy" id="869719"/>
    <lineage>
        <taxon>Bacteria</taxon>
        <taxon>Pseudomonadati</taxon>
        <taxon>Pseudomonadota</taxon>
        <taxon>Alphaproteobacteria</taxon>
        <taxon>Sphingomonadales</taxon>
        <taxon>Sphingomonadaceae</taxon>
        <taxon>Sphingomonas</taxon>
    </lineage>
</organism>
<reference evidence="4 5" key="2">
    <citation type="submission" date="2020-08" db="EMBL/GenBank/DDBJ databases">
        <authorList>
            <person name="Partida-Martinez L."/>
            <person name="Huntemann M."/>
            <person name="Clum A."/>
            <person name="Wang J."/>
            <person name="Palaniappan K."/>
            <person name="Ritter S."/>
            <person name="Chen I.-M."/>
            <person name="Stamatis D."/>
            <person name="Reddy T."/>
            <person name="O'Malley R."/>
            <person name="Daum C."/>
            <person name="Shapiro N."/>
            <person name="Ivanova N."/>
            <person name="Kyrpides N."/>
            <person name="Woyke T."/>
        </authorList>
    </citation>
    <scope>NUCLEOTIDE SEQUENCE [LARGE SCALE GENOMIC DNA]</scope>
    <source>
        <strain evidence="4 5">AS3.13</strain>
    </source>
</reference>
<comment type="caution">
    <text evidence="4">The sequence shown here is derived from an EMBL/GenBank/DDBJ whole genome shotgun (WGS) entry which is preliminary data.</text>
</comment>
<dbReference type="RefSeq" id="WP_184504376.1">
    <property type="nucleotide sequence ID" value="NZ_JACHBT010000004.1"/>
</dbReference>
<sequence length="261" mass="26407">MSVRITAAAIVAGALAPIPAHAAVTIGTQIVDTRLSGTIAGMPADSSGSDAATGTGRVSATAQLVERGTTGFPMVRGRSTVAAELGSAERGRITFQRSLTPGAGDSGNAVAASSANYRYFFTTDEQTLFDVDWGVGAYGDGADGQLPGQALSLAARSGAAPLLQLGALGDGANGTRQVLLAPGSYELRIEDAFGPVAAAGRSSGLSSQYSFTLRAVPEPGTWALMLIGFGMIGVAARRRRRATASSLLRTTSEATGAISVR</sequence>
<keyword evidence="1" id="KW-1133">Transmembrane helix</keyword>